<name>A0AB35Y3N4_9FIRM</name>
<dbReference type="EMBL" id="JBBFGL010000006">
    <property type="protein sequence ID" value="MEJ5196001.1"/>
    <property type="molecule type" value="Genomic_DNA"/>
</dbReference>
<evidence type="ECO:0000313" key="3">
    <source>
        <dbReference type="Proteomes" id="UP001373196"/>
    </source>
</evidence>
<evidence type="ECO:0000256" key="1">
    <source>
        <dbReference type="SAM" id="MobiDB-lite"/>
    </source>
</evidence>
<comment type="caution">
    <text evidence="2">The sequence shown here is derived from an EMBL/GenBank/DDBJ whole genome shotgun (WGS) entry which is preliminary data.</text>
</comment>
<sequence length="108" mass="12154">MFHNRPLSVKISSFYLTTIPPHCNRIFLQKAAKSPPGSDNLKCPPLALWASSAEKSFLISRLERPHLRSNESPSGAFKRQSGLRKQMEGRCPDKLCGALQTLFSREEL</sequence>
<dbReference type="Proteomes" id="UP001373196">
    <property type="component" value="Unassembled WGS sequence"/>
</dbReference>
<reference evidence="2" key="1">
    <citation type="submission" date="2024-03" db="EMBL/GenBank/DDBJ databases">
        <authorList>
            <person name="Plomp N."/>
            <person name="Harmsen H.J."/>
        </authorList>
    </citation>
    <scope>NUCLEOTIDE SEQUENCE</scope>
    <source>
        <strain evidence="2">HTF-128</strain>
    </source>
</reference>
<organism evidence="2 3">
    <name type="scientific">Faecalibacterium wellingii</name>
    <dbReference type="NCBI Taxonomy" id="2929491"/>
    <lineage>
        <taxon>Bacteria</taxon>
        <taxon>Bacillati</taxon>
        <taxon>Bacillota</taxon>
        <taxon>Clostridia</taxon>
        <taxon>Eubacteriales</taxon>
        <taxon>Oscillospiraceae</taxon>
        <taxon>Faecalibacterium</taxon>
    </lineage>
</organism>
<evidence type="ECO:0000313" key="2">
    <source>
        <dbReference type="EMBL" id="MEJ5196001.1"/>
    </source>
</evidence>
<proteinExistence type="predicted"/>
<feature type="region of interest" description="Disordered" evidence="1">
    <location>
        <begin position="67"/>
        <end position="87"/>
    </location>
</feature>
<gene>
    <name evidence="2" type="ORF">WF834_07390</name>
</gene>
<accession>A0AB35Y3N4</accession>
<protein>
    <submittedName>
        <fullName evidence="2">Uncharacterized protein</fullName>
    </submittedName>
</protein>
<dbReference type="AlphaFoldDB" id="A0AB35Y3N4"/>
<dbReference type="RefSeq" id="WP_339395418.1">
    <property type="nucleotide sequence ID" value="NZ_JBBFGL010000006.1"/>
</dbReference>